<feature type="compositionally biased region" description="Basic and acidic residues" evidence="9">
    <location>
        <begin position="556"/>
        <end position="572"/>
    </location>
</feature>
<dbReference type="InterPro" id="IPR036259">
    <property type="entry name" value="MFS_trans_sf"/>
</dbReference>
<dbReference type="PROSITE" id="PS50850">
    <property type="entry name" value="MFS"/>
    <property type="match status" value="1"/>
</dbReference>
<dbReference type="EMBL" id="JAVRRD010000022">
    <property type="protein sequence ID" value="KAK5048184.1"/>
    <property type="molecule type" value="Genomic_DNA"/>
</dbReference>
<keyword evidence="4 10" id="KW-1133">Transmembrane helix</keyword>
<evidence type="ECO:0000256" key="10">
    <source>
        <dbReference type="SAM" id="Phobius"/>
    </source>
</evidence>
<dbReference type="GO" id="GO:0005886">
    <property type="term" value="C:plasma membrane"/>
    <property type="evidence" value="ECO:0007669"/>
    <property type="project" value="TreeGrafter"/>
</dbReference>
<dbReference type="Gene3D" id="1.20.1720.10">
    <property type="entry name" value="Multidrug resistance protein D"/>
    <property type="match status" value="1"/>
</dbReference>
<evidence type="ECO:0000256" key="4">
    <source>
        <dbReference type="ARBA" id="ARBA00022989"/>
    </source>
</evidence>
<dbReference type="AlphaFoldDB" id="A0AAV9N5G4"/>
<dbReference type="FunFam" id="1.20.1250.20:FF:000196">
    <property type="entry name" value="MFS toxin efflux pump (AflT)"/>
    <property type="match status" value="1"/>
</dbReference>
<dbReference type="Gene3D" id="1.20.1250.20">
    <property type="entry name" value="MFS general substrate transporter like domains"/>
    <property type="match status" value="1"/>
</dbReference>
<evidence type="ECO:0000256" key="2">
    <source>
        <dbReference type="ARBA" id="ARBA00007520"/>
    </source>
</evidence>
<proteinExistence type="inferred from homology"/>
<comment type="similarity">
    <text evidence="2">Belongs to the major facilitator superfamily. TCR/Tet family.</text>
</comment>
<evidence type="ECO:0000259" key="11">
    <source>
        <dbReference type="PROSITE" id="PS50850"/>
    </source>
</evidence>
<feature type="transmembrane region" description="Helical" evidence="10">
    <location>
        <begin position="49"/>
        <end position="77"/>
    </location>
</feature>
<feature type="transmembrane region" description="Helical" evidence="10">
    <location>
        <begin position="142"/>
        <end position="163"/>
    </location>
</feature>
<dbReference type="SUPFAM" id="SSF103473">
    <property type="entry name" value="MFS general substrate transporter"/>
    <property type="match status" value="1"/>
</dbReference>
<evidence type="ECO:0000256" key="8">
    <source>
        <dbReference type="ARBA" id="ARBA00083178"/>
    </source>
</evidence>
<evidence type="ECO:0000256" key="9">
    <source>
        <dbReference type="SAM" id="MobiDB-lite"/>
    </source>
</evidence>
<feature type="transmembrane region" description="Helical" evidence="10">
    <location>
        <begin position="240"/>
        <end position="260"/>
    </location>
</feature>
<dbReference type="CDD" id="cd17502">
    <property type="entry name" value="MFS_Azr1_MDR_like"/>
    <property type="match status" value="1"/>
</dbReference>
<feature type="transmembrane region" description="Helical" evidence="10">
    <location>
        <begin position="209"/>
        <end position="228"/>
    </location>
</feature>
<evidence type="ECO:0000256" key="5">
    <source>
        <dbReference type="ARBA" id="ARBA00023136"/>
    </source>
</evidence>
<feature type="transmembrane region" description="Helical" evidence="10">
    <location>
        <begin position="312"/>
        <end position="332"/>
    </location>
</feature>
<feature type="transmembrane region" description="Helical" evidence="10">
    <location>
        <begin position="438"/>
        <end position="462"/>
    </location>
</feature>
<dbReference type="Pfam" id="PF07690">
    <property type="entry name" value="MFS_1"/>
    <property type="match status" value="2"/>
</dbReference>
<feature type="transmembrane region" description="Helical" evidence="10">
    <location>
        <begin position="344"/>
        <end position="367"/>
    </location>
</feature>
<keyword evidence="13" id="KW-1185">Reference proteome</keyword>
<dbReference type="PRINTS" id="PR01036">
    <property type="entry name" value="TCRTETB"/>
</dbReference>
<sequence>MTMRSHVGHLTTSNPSETTLTPYNNEPPRDKPAADMENSAARMSVGRTVIVMLSLSLALFLSALDITIIATALPTIATHFEASSADYTWVGSSYLIAAAAATPLWGAFSNIWGRKPLLLLANIIFIAGSLVAALSHDIRMLIGGRIVQGVGGGGLLALVNICVSDLFSLRDRPKYYGIFGMVWAVAGGVGPIIGGAFTEKLSWRWCFYINLPLDGVSLISLTFFLKLDTPRTKIWDGMKAIDWSGVVLIIGAVIMFLLGIESGGNSHPWTSAYTLCLIIFGVFAFSLFLFNEAKLAKYPTIPIRLFKIRSNLGAYGVILIHGIVFISASYYLPLYFQTVLGTSSLMSGVYLLPFVLSLSLATIICGGLIKKTGRFREPIWLGVALMTLGYGLLINLGSTTNWPRLIIYQMIVGFGSGLNIQSPLIALQSHTKRHDVAIATSTYGFIRTLATGISIVIGGTIAQSELTKKRAMLQERLGPEHTSQVLGAGFGTNVHFIQQLPSGQREFVNEAYTQSLRTMWIFYTALSAVAIIPSLLIKKATLSTEHEIVKTGVEEQERVRQEELREKEEKKAGASRIGIK</sequence>
<name>A0AAV9N5G4_9EURO</name>
<dbReference type="InterPro" id="IPR020846">
    <property type="entry name" value="MFS_dom"/>
</dbReference>
<gene>
    <name evidence="12" type="ORF">LTR84_005854</name>
</gene>
<dbReference type="GeneID" id="89974028"/>
<feature type="region of interest" description="Disordered" evidence="9">
    <location>
        <begin position="1"/>
        <end position="38"/>
    </location>
</feature>
<evidence type="ECO:0000256" key="1">
    <source>
        <dbReference type="ARBA" id="ARBA00004128"/>
    </source>
</evidence>
<dbReference type="GO" id="GO:0005774">
    <property type="term" value="C:vacuolar membrane"/>
    <property type="evidence" value="ECO:0007669"/>
    <property type="project" value="UniProtKB-SubCell"/>
</dbReference>
<dbReference type="PANTHER" id="PTHR23501:SF102">
    <property type="entry name" value="DRUG TRANSPORTER, PUTATIVE (AFU_ORTHOLOGUE AFUA_3G08530)-RELATED"/>
    <property type="match status" value="1"/>
</dbReference>
<feature type="transmembrane region" description="Helical" evidence="10">
    <location>
        <begin position="520"/>
        <end position="537"/>
    </location>
</feature>
<evidence type="ECO:0000256" key="7">
    <source>
        <dbReference type="ARBA" id="ARBA00069956"/>
    </source>
</evidence>
<feature type="domain" description="Major facilitator superfamily (MFS) profile" evidence="11">
    <location>
        <begin position="51"/>
        <end position="542"/>
    </location>
</feature>
<evidence type="ECO:0000313" key="12">
    <source>
        <dbReference type="EMBL" id="KAK5048184.1"/>
    </source>
</evidence>
<feature type="transmembrane region" description="Helical" evidence="10">
    <location>
        <begin position="405"/>
        <end position="426"/>
    </location>
</feature>
<comment type="function">
    <text evidence="6">Efflux pump; part of the gene cluster that mediates the biosynthesis of dothistromin (DOTH), a polyketide toxin very similar in structure to the aflatoxin precursor, versicolorin B. One function of dotC may be to transport early-stage dothistromin biosynthetic intermediates from the cytoplasm into vacuoles, thereby affecting the rate of dothistromin production.</text>
</comment>
<comment type="caution">
    <text evidence="12">The sequence shown here is derived from an EMBL/GenBank/DDBJ whole genome shotgun (WGS) entry which is preliminary data.</text>
</comment>
<dbReference type="PANTHER" id="PTHR23501">
    <property type="entry name" value="MAJOR FACILITATOR SUPERFAMILY"/>
    <property type="match status" value="1"/>
</dbReference>
<evidence type="ECO:0000313" key="13">
    <source>
        <dbReference type="Proteomes" id="UP001358417"/>
    </source>
</evidence>
<feature type="transmembrane region" description="Helical" evidence="10">
    <location>
        <begin position="379"/>
        <end position="399"/>
    </location>
</feature>
<dbReference type="InterPro" id="IPR011701">
    <property type="entry name" value="MFS"/>
</dbReference>
<dbReference type="Proteomes" id="UP001358417">
    <property type="component" value="Unassembled WGS sequence"/>
</dbReference>
<organism evidence="12 13">
    <name type="scientific">Exophiala bonariae</name>
    <dbReference type="NCBI Taxonomy" id="1690606"/>
    <lineage>
        <taxon>Eukaryota</taxon>
        <taxon>Fungi</taxon>
        <taxon>Dikarya</taxon>
        <taxon>Ascomycota</taxon>
        <taxon>Pezizomycotina</taxon>
        <taxon>Eurotiomycetes</taxon>
        <taxon>Chaetothyriomycetidae</taxon>
        <taxon>Chaetothyriales</taxon>
        <taxon>Herpotrichiellaceae</taxon>
        <taxon>Exophiala</taxon>
    </lineage>
</organism>
<keyword evidence="3 10" id="KW-0812">Transmembrane</keyword>
<feature type="region of interest" description="Disordered" evidence="9">
    <location>
        <begin position="556"/>
        <end position="580"/>
    </location>
</feature>
<feature type="transmembrane region" description="Helical" evidence="10">
    <location>
        <begin position="175"/>
        <end position="197"/>
    </location>
</feature>
<dbReference type="GO" id="GO:0022857">
    <property type="term" value="F:transmembrane transporter activity"/>
    <property type="evidence" value="ECO:0007669"/>
    <property type="project" value="InterPro"/>
</dbReference>
<protein>
    <recommendedName>
        <fullName evidence="7">Efflux pump dotC</fullName>
    </recommendedName>
    <alternativeName>
        <fullName evidence="8">Dothistromin biosynthesis protein C</fullName>
    </alternativeName>
</protein>
<accession>A0AAV9N5G4</accession>
<feature type="transmembrane region" description="Helical" evidence="10">
    <location>
        <begin position="272"/>
        <end position="291"/>
    </location>
</feature>
<comment type="subcellular location">
    <subcellularLocation>
        <location evidence="1">Vacuole membrane</location>
        <topology evidence="1">Multi-pass membrane protein</topology>
    </subcellularLocation>
</comment>
<dbReference type="RefSeq" id="XP_064703642.1">
    <property type="nucleotide sequence ID" value="XM_064849418.1"/>
</dbReference>
<feature type="compositionally biased region" description="Polar residues" evidence="9">
    <location>
        <begin position="10"/>
        <end position="24"/>
    </location>
</feature>
<dbReference type="FunFam" id="1.20.1720.10:FF:000014">
    <property type="entry name" value="MFS drug transporter, putative"/>
    <property type="match status" value="1"/>
</dbReference>
<keyword evidence="5 10" id="KW-0472">Membrane</keyword>
<reference evidence="12 13" key="1">
    <citation type="submission" date="2023-08" db="EMBL/GenBank/DDBJ databases">
        <title>Black Yeasts Isolated from many extreme environments.</title>
        <authorList>
            <person name="Coleine C."/>
            <person name="Stajich J.E."/>
            <person name="Selbmann L."/>
        </authorList>
    </citation>
    <scope>NUCLEOTIDE SEQUENCE [LARGE SCALE GENOMIC DNA]</scope>
    <source>
        <strain evidence="12 13">CCFEE 5792</strain>
    </source>
</reference>
<evidence type="ECO:0000256" key="3">
    <source>
        <dbReference type="ARBA" id="ARBA00022692"/>
    </source>
</evidence>
<feature type="transmembrane region" description="Helical" evidence="10">
    <location>
        <begin position="117"/>
        <end position="136"/>
    </location>
</feature>
<evidence type="ECO:0000256" key="6">
    <source>
        <dbReference type="ARBA" id="ARBA00057269"/>
    </source>
</evidence>
<feature type="transmembrane region" description="Helical" evidence="10">
    <location>
        <begin position="89"/>
        <end position="108"/>
    </location>
</feature>